<comment type="caution">
    <text evidence="1">The sequence shown here is derived from an EMBL/GenBank/DDBJ whole genome shotgun (WGS) entry which is preliminary data.</text>
</comment>
<name>A0ACC1LMY2_9FUNG</name>
<protein>
    <submittedName>
        <fullName evidence="1">Uncharacterized protein</fullName>
    </submittedName>
</protein>
<sequence>MDANAEECTSGRSQPGRLSVSAMHADSSMQAQLLPPTCPVSLAPRDEVVCDAEDDRLVGMAVVREIMVTQAARDGAVEPPVSGTDHIRFTESTLQSEAVEDTHAASDDEEGEDSGVARALYPQTALFMRQCLPESAWEPDEATAVCRQCSRRFSLFLRRHHCRRCGLVFCDSCSSRRALLGSPVSTAQGGYYAPPSTESDDNTPLFQIYAATLRGMYWRFRESRVCDSCAESVSHLPAAHTGSLALVESVGSMPIENAYNIFRAPSSQAAEGAVAGRPASATSIRVCPVCDRDWATVWGSMGRVPGEGWQEAQERHIRECIEDTAAEMQGAHHHHHAGRDVRRSRSVQPHRVPTDLPPQSAASQPRRSAGIMGLFERAASPIDNPDEPSDTEAALRPQSPPGIKYVAYKLNGDTPLLGQECPICFEDFEPGQQVARLSCLCTYHVWCINDWTMRTPSCPVHYN</sequence>
<proteinExistence type="predicted"/>
<evidence type="ECO:0000313" key="1">
    <source>
        <dbReference type="EMBL" id="KAJ2812142.1"/>
    </source>
</evidence>
<keyword evidence="2" id="KW-1185">Reference proteome</keyword>
<reference evidence="1" key="1">
    <citation type="submission" date="2022-07" db="EMBL/GenBank/DDBJ databases">
        <title>Phylogenomic reconstructions and comparative analyses of Kickxellomycotina fungi.</title>
        <authorList>
            <person name="Reynolds N.K."/>
            <person name="Stajich J.E."/>
            <person name="Barry K."/>
            <person name="Grigoriev I.V."/>
            <person name="Crous P."/>
            <person name="Smith M.E."/>
        </authorList>
    </citation>
    <scope>NUCLEOTIDE SEQUENCE</scope>
    <source>
        <strain evidence="1">CBS 102833</strain>
    </source>
</reference>
<organism evidence="1 2">
    <name type="scientific">Coemansia furcata</name>
    <dbReference type="NCBI Taxonomy" id="417177"/>
    <lineage>
        <taxon>Eukaryota</taxon>
        <taxon>Fungi</taxon>
        <taxon>Fungi incertae sedis</taxon>
        <taxon>Zoopagomycota</taxon>
        <taxon>Kickxellomycotina</taxon>
        <taxon>Kickxellomycetes</taxon>
        <taxon>Kickxellales</taxon>
        <taxon>Kickxellaceae</taxon>
        <taxon>Coemansia</taxon>
    </lineage>
</organism>
<gene>
    <name evidence="1" type="ORF">H4S07_001602</name>
</gene>
<dbReference type="Proteomes" id="UP001140096">
    <property type="component" value="Unassembled WGS sequence"/>
</dbReference>
<evidence type="ECO:0000313" key="2">
    <source>
        <dbReference type="Proteomes" id="UP001140096"/>
    </source>
</evidence>
<dbReference type="EMBL" id="JANBUP010000282">
    <property type="protein sequence ID" value="KAJ2812142.1"/>
    <property type="molecule type" value="Genomic_DNA"/>
</dbReference>
<accession>A0ACC1LMY2</accession>